<dbReference type="EMBL" id="CAJNOQ010008556">
    <property type="protein sequence ID" value="CAF1200312.1"/>
    <property type="molecule type" value="Genomic_DNA"/>
</dbReference>
<reference evidence="4" key="1">
    <citation type="submission" date="2021-02" db="EMBL/GenBank/DDBJ databases">
        <authorList>
            <person name="Nowell W R."/>
        </authorList>
    </citation>
    <scope>NUCLEOTIDE SEQUENCE</scope>
</reference>
<dbReference type="Proteomes" id="UP000681722">
    <property type="component" value="Unassembled WGS sequence"/>
</dbReference>
<keyword evidence="1" id="KW-0175">Coiled coil</keyword>
<comment type="caution">
    <text evidence="4">The sequence shown here is derived from an EMBL/GenBank/DDBJ whole genome shotgun (WGS) entry which is preliminary data.</text>
</comment>
<accession>A0A814WEN6</accession>
<dbReference type="Proteomes" id="UP000663829">
    <property type="component" value="Unassembled WGS sequence"/>
</dbReference>
<keyword evidence="7" id="KW-1185">Reference proteome</keyword>
<evidence type="ECO:0000313" key="4">
    <source>
        <dbReference type="EMBL" id="CAF1200312.1"/>
    </source>
</evidence>
<name>A0A814WEN6_9BILA</name>
<dbReference type="EMBL" id="CAJOBC010008557">
    <property type="protein sequence ID" value="CAF3964820.1"/>
    <property type="molecule type" value="Genomic_DNA"/>
</dbReference>
<proteinExistence type="predicted"/>
<keyword evidence="2" id="KW-1133">Transmembrane helix</keyword>
<dbReference type="EMBL" id="CAJOBA010004244">
    <property type="protein sequence ID" value="CAF3707383.1"/>
    <property type="molecule type" value="Genomic_DNA"/>
</dbReference>
<dbReference type="EMBL" id="CAJNOK010004242">
    <property type="protein sequence ID" value="CAF0930790.1"/>
    <property type="molecule type" value="Genomic_DNA"/>
</dbReference>
<organism evidence="4 7">
    <name type="scientific">Didymodactylos carnosus</name>
    <dbReference type="NCBI Taxonomy" id="1234261"/>
    <lineage>
        <taxon>Eukaryota</taxon>
        <taxon>Metazoa</taxon>
        <taxon>Spiralia</taxon>
        <taxon>Gnathifera</taxon>
        <taxon>Rotifera</taxon>
        <taxon>Eurotatoria</taxon>
        <taxon>Bdelloidea</taxon>
        <taxon>Philodinida</taxon>
        <taxon>Philodinidae</taxon>
        <taxon>Didymodactylos</taxon>
    </lineage>
</organism>
<evidence type="ECO:0000313" key="7">
    <source>
        <dbReference type="Proteomes" id="UP000663829"/>
    </source>
</evidence>
<dbReference type="Proteomes" id="UP000677228">
    <property type="component" value="Unassembled WGS sequence"/>
</dbReference>
<evidence type="ECO:0000256" key="2">
    <source>
        <dbReference type="SAM" id="Phobius"/>
    </source>
</evidence>
<feature type="coiled-coil region" evidence="1">
    <location>
        <begin position="184"/>
        <end position="214"/>
    </location>
</feature>
<dbReference type="AlphaFoldDB" id="A0A814WEN6"/>
<evidence type="ECO:0000256" key="1">
    <source>
        <dbReference type="SAM" id="Coils"/>
    </source>
</evidence>
<keyword evidence="2" id="KW-0812">Transmembrane</keyword>
<protein>
    <submittedName>
        <fullName evidence="4">Uncharacterized protein</fullName>
    </submittedName>
</protein>
<evidence type="ECO:0000313" key="3">
    <source>
        <dbReference type="EMBL" id="CAF0930790.1"/>
    </source>
</evidence>
<evidence type="ECO:0000313" key="6">
    <source>
        <dbReference type="EMBL" id="CAF3964820.1"/>
    </source>
</evidence>
<keyword evidence="2" id="KW-0472">Membrane</keyword>
<sequence length="243" mass="27802">MAALPLVKDRWGGMRSEEKFDEDIREYLGSVSSRCGMSFPYLFIKLLNLINIVGQLTLLHILFGIRLYTLDWLTKNFPTKIYCLVETERVDRLLRCNLSLGCIGLLVSGKVSNCLGKFRTSTITVKLSRCYIGFLVSGKVRLLLFCSRDRWGGMRSEEKFDEDIREYLGSVELESPTGQLLMKLQIAREDTRRAEQATNQAEEATKQAQAAVEQARFKWSNEKVQAPWWRSLLGKTDIFTAVV</sequence>
<dbReference type="Proteomes" id="UP000682733">
    <property type="component" value="Unassembled WGS sequence"/>
</dbReference>
<feature type="transmembrane region" description="Helical" evidence="2">
    <location>
        <begin position="46"/>
        <end position="68"/>
    </location>
</feature>
<gene>
    <name evidence="4" type="ORF">GPM918_LOCUS23684</name>
    <name evidence="3" type="ORF">OVA965_LOCUS11136</name>
    <name evidence="6" type="ORF">SRO942_LOCUS23683</name>
    <name evidence="5" type="ORF">TMI583_LOCUS11132</name>
</gene>
<evidence type="ECO:0000313" key="5">
    <source>
        <dbReference type="EMBL" id="CAF3707383.1"/>
    </source>
</evidence>